<dbReference type="EMBL" id="AWUE01018151">
    <property type="protein sequence ID" value="OMO82359.1"/>
    <property type="molecule type" value="Genomic_DNA"/>
</dbReference>
<accession>A0A1R3IIF1</accession>
<reference evidence="3" key="1">
    <citation type="submission" date="2013-09" db="EMBL/GenBank/DDBJ databases">
        <title>Corchorus olitorius genome sequencing.</title>
        <authorList>
            <person name="Alam M."/>
            <person name="Haque M.S."/>
            <person name="Islam M.S."/>
            <person name="Emdad E.M."/>
            <person name="Islam M.M."/>
            <person name="Ahmed B."/>
            <person name="Halim A."/>
            <person name="Hossen Q.M.M."/>
            <person name="Hossain M.Z."/>
            <person name="Ahmed R."/>
            <person name="Khan M.M."/>
            <person name="Islam R."/>
            <person name="Rashid M.M."/>
            <person name="Khan S.A."/>
            <person name="Rahman M.S."/>
            <person name="Alam M."/>
            <person name="Yahiya A.S."/>
            <person name="Khan M.S."/>
            <person name="Azam M.S."/>
            <person name="Haque T."/>
            <person name="Lashkar M.Z.H."/>
            <person name="Akhand A.I."/>
            <person name="Morshed G."/>
            <person name="Roy S."/>
            <person name="Uddin K.S."/>
            <person name="Rabeya T."/>
            <person name="Hossain A.S."/>
            <person name="Chowdhury A."/>
            <person name="Snigdha A.R."/>
            <person name="Mortoza M.S."/>
            <person name="Matin S.A."/>
            <person name="Hoque S.M.E."/>
            <person name="Islam M.K."/>
            <person name="Roy D.K."/>
            <person name="Haider R."/>
            <person name="Moosa M.M."/>
            <person name="Elias S.M."/>
            <person name="Hasan A.M."/>
            <person name="Jahan S."/>
            <person name="Shafiuddin M."/>
            <person name="Mahmood N."/>
            <person name="Shommy N.S."/>
        </authorList>
    </citation>
    <scope>NUCLEOTIDE SEQUENCE [LARGE SCALE GENOMIC DNA]</scope>
    <source>
        <strain evidence="3">cv. O-4</strain>
    </source>
</reference>
<evidence type="ECO:0000313" key="3">
    <source>
        <dbReference type="Proteomes" id="UP000187203"/>
    </source>
</evidence>
<proteinExistence type="predicted"/>
<dbReference type="Proteomes" id="UP000187203">
    <property type="component" value="Unassembled WGS sequence"/>
</dbReference>
<sequence>MRSRVWSWDANVATLSKKYLPSNLPHRPNTCPPRPMRPPLNSVDDLNHHNRSAAPTIGNLPKNQKTVVRASPRQLRQP</sequence>
<dbReference type="AlphaFoldDB" id="A0A1R3IIF1"/>
<name>A0A1R3IIF1_9ROSI</name>
<gene>
    <name evidence="2" type="ORF">COLO4_23050</name>
</gene>
<evidence type="ECO:0000256" key="1">
    <source>
        <dbReference type="SAM" id="MobiDB-lite"/>
    </source>
</evidence>
<keyword evidence="2" id="KW-0449">Lipoprotein</keyword>
<keyword evidence="2" id="KW-0675">Receptor</keyword>
<protein>
    <submittedName>
        <fullName evidence="2">Low-density lipoprotein receptor-related protein 1B-like protein</fullName>
    </submittedName>
</protein>
<evidence type="ECO:0000313" key="2">
    <source>
        <dbReference type="EMBL" id="OMO82359.1"/>
    </source>
</evidence>
<keyword evidence="3" id="KW-1185">Reference proteome</keyword>
<comment type="caution">
    <text evidence="2">The sequence shown here is derived from an EMBL/GenBank/DDBJ whole genome shotgun (WGS) entry which is preliminary data.</text>
</comment>
<feature type="region of interest" description="Disordered" evidence="1">
    <location>
        <begin position="21"/>
        <end position="78"/>
    </location>
</feature>
<organism evidence="2 3">
    <name type="scientific">Corchorus olitorius</name>
    <dbReference type="NCBI Taxonomy" id="93759"/>
    <lineage>
        <taxon>Eukaryota</taxon>
        <taxon>Viridiplantae</taxon>
        <taxon>Streptophyta</taxon>
        <taxon>Embryophyta</taxon>
        <taxon>Tracheophyta</taxon>
        <taxon>Spermatophyta</taxon>
        <taxon>Magnoliopsida</taxon>
        <taxon>eudicotyledons</taxon>
        <taxon>Gunneridae</taxon>
        <taxon>Pentapetalae</taxon>
        <taxon>rosids</taxon>
        <taxon>malvids</taxon>
        <taxon>Malvales</taxon>
        <taxon>Malvaceae</taxon>
        <taxon>Grewioideae</taxon>
        <taxon>Apeibeae</taxon>
        <taxon>Corchorus</taxon>
    </lineage>
</organism>